<dbReference type="OrthoDB" id="7950028at2"/>
<keyword evidence="2" id="KW-0472">Membrane</keyword>
<dbReference type="Proteomes" id="UP000274909">
    <property type="component" value="Unassembled WGS sequence"/>
</dbReference>
<accession>A0A3S0VHC4</accession>
<proteinExistence type="predicted"/>
<dbReference type="InterPro" id="IPR009936">
    <property type="entry name" value="DUF1468"/>
</dbReference>
<reference evidence="4 5" key="1">
    <citation type="submission" date="2018-12" db="EMBL/GenBank/DDBJ databases">
        <authorList>
            <person name="Li F."/>
        </authorList>
    </citation>
    <scope>NUCLEOTIDE SEQUENCE [LARGE SCALE GENOMIC DNA]</scope>
    <source>
        <strain evidence="4 5">EGI 6500705</strain>
    </source>
</reference>
<feature type="transmembrane region" description="Helical" evidence="2">
    <location>
        <begin position="53"/>
        <end position="73"/>
    </location>
</feature>
<feature type="domain" description="DUF1468" evidence="3">
    <location>
        <begin position="56"/>
        <end position="193"/>
    </location>
</feature>
<organism evidence="4 5">
    <name type="scientific">Labedella endophytica</name>
    <dbReference type="NCBI Taxonomy" id="1523160"/>
    <lineage>
        <taxon>Bacteria</taxon>
        <taxon>Bacillati</taxon>
        <taxon>Actinomycetota</taxon>
        <taxon>Actinomycetes</taxon>
        <taxon>Micrococcales</taxon>
        <taxon>Microbacteriaceae</taxon>
        <taxon>Labedella</taxon>
    </lineage>
</organism>
<evidence type="ECO:0000256" key="2">
    <source>
        <dbReference type="SAM" id="Phobius"/>
    </source>
</evidence>
<dbReference type="RefSeq" id="WP_127049979.1">
    <property type="nucleotide sequence ID" value="NZ_RZGZ01000002.1"/>
</dbReference>
<evidence type="ECO:0000259" key="3">
    <source>
        <dbReference type="Pfam" id="PF07331"/>
    </source>
</evidence>
<feature type="transmembrane region" description="Helical" evidence="2">
    <location>
        <begin position="144"/>
        <end position="163"/>
    </location>
</feature>
<evidence type="ECO:0000256" key="1">
    <source>
        <dbReference type="SAM" id="MobiDB-lite"/>
    </source>
</evidence>
<keyword evidence="2" id="KW-1133">Transmembrane helix</keyword>
<sequence>MMPTPDEPTRVPSVEEGLESGIDTPPGGAYLYTASIGTDAPDTTAQPNRTMEIVVAAVGLAVGLAGILLAQGIELRAETGGIDPRWWPTVLSIGSAALAAALLVAALVRPPFDRSDLETVGAGGWRRLLLATVIGAAYVAGWQLVGYLGATVVFLALLVWVFGGRGWKTIVLFPVITTGFTYLLFHTLLKVPL</sequence>
<evidence type="ECO:0000313" key="5">
    <source>
        <dbReference type="Proteomes" id="UP000274909"/>
    </source>
</evidence>
<feature type="transmembrane region" description="Helical" evidence="2">
    <location>
        <begin position="170"/>
        <end position="189"/>
    </location>
</feature>
<feature type="region of interest" description="Disordered" evidence="1">
    <location>
        <begin position="1"/>
        <end position="25"/>
    </location>
</feature>
<name>A0A3S0VHC4_9MICO</name>
<comment type="caution">
    <text evidence="4">The sequence shown here is derived from an EMBL/GenBank/DDBJ whole genome shotgun (WGS) entry which is preliminary data.</text>
</comment>
<dbReference type="Pfam" id="PF07331">
    <property type="entry name" value="TctB"/>
    <property type="match status" value="1"/>
</dbReference>
<evidence type="ECO:0000313" key="4">
    <source>
        <dbReference type="EMBL" id="RUR01942.1"/>
    </source>
</evidence>
<dbReference type="EMBL" id="RZGZ01000002">
    <property type="protein sequence ID" value="RUR01942.1"/>
    <property type="molecule type" value="Genomic_DNA"/>
</dbReference>
<dbReference type="AlphaFoldDB" id="A0A3S0VHC4"/>
<keyword evidence="2" id="KW-0812">Transmembrane</keyword>
<protein>
    <submittedName>
        <fullName evidence="4">Tripartite tricarboxylate transporter TctB family protein</fullName>
    </submittedName>
</protein>
<feature type="transmembrane region" description="Helical" evidence="2">
    <location>
        <begin position="85"/>
        <end position="108"/>
    </location>
</feature>
<gene>
    <name evidence="4" type="ORF">ELQ94_10920</name>
</gene>
<keyword evidence="5" id="KW-1185">Reference proteome</keyword>